<dbReference type="Proteomes" id="UP000009027">
    <property type="component" value="Unassembled WGS sequence"/>
</dbReference>
<accession>F9WNU4</accession>
<protein>
    <submittedName>
        <fullName evidence="3">Uncharacterized protein</fullName>
    </submittedName>
</protein>
<sequence length="417" mass="43267">MGKLYCIAACLFALAAADCEAAAPKGLQTAEGKGLCKYAGALRFAGRYAATLAQEAERRAATAAAVKEIASLAATLALPLDGKNPSDVAAVEAVQHSQAETAEKDLQVQAEMASQAARALTFASGSLRSFVEVLAALGTSANAAQAYSCIDGDTQIKGGRVGPAAKANTLRDEACEEVENQKWMAGKEMNETEVKAAIRQIEAGVALKKQTPKIGGFVTPAAEQPECRLLAIAGGDTPGDGGLLLTDTGNEGAQENTVHLGTFVRISARQGGSASFNKTRELGEGMTVGDALQAIDSAKHALGKHKAFACSEHGCPALGEAKQTLTRTATAIQNSAERDNNEQKEERSARERTETQMRARDASANAQTGQQAQEHTEKEQTGYTASDASKAVPFAAALAVAAGAATTHFVPQQAARH</sequence>
<keyword evidence="2" id="KW-0732">Signal</keyword>
<name>F9WNU4_TRYVY</name>
<feature type="compositionally biased region" description="Polar residues" evidence="1">
    <location>
        <begin position="364"/>
        <end position="373"/>
    </location>
</feature>
<feature type="compositionally biased region" description="Basic and acidic residues" evidence="1">
    <location>
        <begin position="336"/>
        <end position="361"/>
    </location>
</feature>
<keyword evidence="4" id="KW-1185">Reference proteome</keyword>
<proteinExistence type="predicted"/>
<evidence type="ECO:0000313" key="4">
    <source>
        <dbReference type="Proteomes" id="UP000009027"/>
    </source>
</evidence>
<evidence type="ECO:0000256" key="1">
    <source>
        <dbReference type="SAM" id="MobiDB-lite"/>
    </source>
</evidence>
<evidence type="ECO:0000256" key="2">
    <source>
        <dbReference type="SAM" id="SignalP"/>
    </source>
</evidence>
<feature type="chain" id="PRO_5003390629" evidence="2">
    <location>
        <begin position="22"/>
        <end position="417"/>
    </location>
</feature>
<dbReference type="SUPFAM" id="SSF58087">
    <property type="entry name" value="Variant surface glycoprotein (N-terminal domain)"/>
    <property type="match status" value="1"/>
</dbReference>
<feature type="region of interest" description="Disordered" evidence="1">
    <location>
        <begin position="332"/>
        <end position="386"/>
    </location>
</feature>
<evidence type="ECO:0000313" key="3">
    <source>
        <dbReference type="EMBL" id="CCD19215.1"/>
    </source>
</evidence>
<feature type="signal peptide" evidence="2">
    <location>
        <begin position="1"/>
        <end position="21"/>
    </location>
</feature>
<reference evidence="3 4" key="1">
    <citation type="journal article" date="2012" name="Proc. Natl. Acad. Sci. U.S.A.">
        <title>Antigenic diversity is generated by distinct evolutionary mechanisms in African trypanosome species.</title>
        <authorList>
            <person name="Jackson A.P."/>
            <person name="Berry A."/>
            <person name="Aslett M."/>
            <person name="Allison H.C."/>
            <person name="Burton P."/>
            <person name="Vavrova-Anderson J."/>
            <person name="Brown R."/>
            <person name="Browne H."/>
            <person name="Corton N."/>
            <person name="Hauser H."/>
            <person name="Gamble J."/>
            <person name="Gilderthorp R."/>
            <person name="Marcello L."/>
            <person name="McQuillan J."/>
            <person name="Otto T.D."/>
            <person name="Quail M.A."/>
            <person name="Sanders M.J."/>
            <person name="van Tonder A."/>
            <person name="Ginger M.L."/>
            <person name="Field M.C."/>
            <person name="Barry J.D."/>
            <person name="Hertz-Fowler C."/>
            <person name="Berriman M."/>
        </authorList>
    </citation>
    <scope>NUCLEOTIDE SEQUENCE</scope>
    <source>
        <strain evidence="3 4">Y486</strain>
    </source>
</reference>
<dbReference type="VEuPathDB" id="TriTrypDB:TvY486_0019070"/>
<gene>
    <name evidence="3" type="ORF">TvY486_0019070</name>
</gene>
<dbReference type="EMBL" id="CAEX01002892">
    <property type="protein sequence ID" value="CCD19215.1"/>
    <property type="molecule type" value="Genomic_DNA"/>
</dbReference>
<dbReference type="AlphaFoldDB" id="F9WNU4"/>
<organism evidence="3 4">
    <name type="scientific">Trypanosoma vivax (strain Y486)</name>
    <dbReference type="NCBI Taxonomy" id="1055687"/>
    <lineage>
        <taxon>Eukaryota</taxon>
        <taxon>Discoba</taxon>
        <taxon>Euglenozoa</taxon>
        <taxon>Kinetoplastea</taxon>
        <taxon>Metakinetoplastina</taxon>
        <taxon>Trypanosomatida</taxon>
        <taxon>Trypanosomatidae</taxon>
        <taxon>Trypanosoma</taxon>
        <taxon>Duttonella</taxon>
    </lineage>
</organism>